<feature type="chain" id="PRO_5043032162" description="histidine kinase" evidence="6">
    <location>
        <begin position="23"/>
        <end position="1117"/>
    </location>
</feature>
<evidence type="ECO:0000259" key="7">
    <source>
        <dbReference type="PROSITE" id="PS50109"/>
    </source>
</evidence>
<dbReference type="InterPro" id="IPR015943">
    <property type="entry name" value="WD40/YVTN_repeat-like_dom_sf"/>
</dbReference>
<evidence type="ECO:0000256" key="1">
    <source>
        <dbReference type="ARBA" id="ARBA00000085"/>
    </source>
</evidence>
<dbReference type="PRINTS" id="PR00344">
    <property type="entry name" value="BCTRLSENSOR"/>
</dbReference>
<dbReference type="Pfam" id="PF02518">
    <property type="entry name" value="HATPase_c"/>
    <property type="match status" value="1"/>
</dbReference>
<reference evidence="8 9" key="1">
    <citation type="submission" date="2021-05" db="EMBL/GenBank/DDBJ databases">
        <title>A Polyphasic approach of four new species of the genus Ohtaekwangia: Ohtaekwangia histidinii sp. nov., Ohtaekwangia cretensis sp. nov., Ohtaekwangia indiensis sp. nov., Ohtaekwangia reichenbachii sp. nov. from diverse environment.</title>
        <authorList>
            <person name="Octaviana S."/>
        </authorList>
    </citation>
    <scope>NUCLEOTIDE SEQUENCE [LARGE SCALE GENOMIC DNA]</scope>
    <source>
        <strain evidence="8 9">PWU5</strain>
    </source>
</reference>
<evidence type="ECO:0000256" key="6">
    <source>
        <dbReference type="SAM" id="SignalP"/>
    </source>
</evidence>
<name>A0AAP2GNB8_9BACT</name>
<dbReference type="SUPFAM" id="SSF47384">
    <property type="entry name" value="Homodimeric domain of signal transducing histidine kinase"/>
    <property type="match status" value="1"/>
</dbReference>
<dbReference type="SMART" id="SM00387">
    <property type="entry name" value="HATPase_c"/>
    <property type="match status" value="1"/>
</dbReference>
<keyword evidence="9" id="KW-1185">Reference proteome</keyword>
<dbReference type="InterPro" id="IPR011110">
    <property type="entry name" value="Reg_prop"/>
</dbReference>
<evidence type="ECO:0000313" key="9">
    <source>
        <dbReference type="Proteomes" id="UP001319080"/>
    </source>
</evidence>
<feature type="coiled-coil region" evidence="4">
    <location>
        <begin position="799"/>
        <end position="875"/>
    </location>
</feature>
<dbReference type="InterPro" id="IPR011123">
    <property type="entry name" value="Y_Y_Y"/>
</dbReference>
<dbReference type="Gene3D" id="3.30.565.10">
    <property type="entry name" value="Histidine kinase-like ATPase, C-terminal domain"/>
    <property type="match status" value="1"/>
</dbReference>
<keyword evidence="4" id="KW-0175">Coiled coil</keyword>
<dbReference type="InterPro" id="IPR013783">
    <property type="entry name" value="Ig-like_fold"/>
</dbReference>
<comment type="caution">
    <text evidence="8">The sequence shown here is derived from an EMBL/GenBank/DDBJ whole genome shotgun (WGS) entry which is preliminary data.</text>
</comment>
<keyword evidence="6" id="KW-0732">Signal</keyword>
<dbReference type="PROSITE" id="PS50109">
    <property type="entry name" value="HIS_KIN"/>
    <property type="match status" value="1"/>
</dbReference>
<evidence type="ECO:0000256" key="2">
    <source>
        <dbReference type="ARBA" id="ARBA00012438"/>
    </source>
</evidence>
<feature type="signal peptide" evidence="6">
    <location>
        <begin position="1"/>
        <end position="22"/>
    </location>
</feature>
<dbReference type="PANTHER" id="PTHR43547">
    <property type="entry name" value="TWO-COMPONENT HISTIDINE KINASE"/>
    <property type="match status" value="1"/>
</dbReference>
<dbReference type="Pfam" id="PF07494">
    <property type="entry name" value="Reg_prop"/>
    <property type="match status" value="4"/>
</dbReference>
<feature type="transmembrane region" description="Helical" evidence="5">
    <location>
        <begin position="777"/>
        <end position="797"/>
    </location>
</feature>
<dbReference type="CDD" id="cd00146">
    <property type="entry name" value="PKD"/>
    <property type="match status" value="1"/>
</dbReference>
<dbReference type="AlphaFoldDB" id="A0AAP2GNB8"/>
<dbReference type="InterPro" id="IPR003594">
    <property type="entry name" value="HATPase_dom"/>
</dbReference>
<accession>A0AAP2GNB8</accession>
<protein>
    <recommendedName>
        <fullName evidence="2">histidine kinase</fullName>
        <ecNumber evidence="2">2.7.13.3</ecNumber>
    </recommendedName>
</protein>
<evidence type="ECO:0000256" key="5">
    <source>
        <dbReference type="SAM" id="Phobius"/>
    </source>
</evidence>
<dbReference type="PANTHER" id="PTHR43547:SF2">
    <property type="entry name" value="HYBRID SIGNAL TRANSDUCTION HISTIDINE KINASE C"/>
    <property type="match status" value="1"/>
</dbReference>
<proteinExistence type="predicted"/>
<keyword evidence="5" id="KW-1133">Transmembrane helix</keyword>
<keyword evidence="3" id="KW-0597">Phosphoprotein</keyword>
<dbReference type="Gene3D" id="2.60.40.10">
    <property type="entry name" value="Immunoglobulins"/>
    <property type="match status" value="1"/>
</dbReference>
<dbReference type="EC" id="2.7.13.3" evidence="2"/>
<dbReference type="InterPro" id="IPR036097">
    <property type="entry name" value="HisK_dim/P_sf"/>
</dbReference>
<dbReference type="SUPFAM" id="SSF55874">
    <property type="entry name" value="ATPase domain of HSP90 chaperone/DNA topoisomerase II/histidine kinase"/>
    <property type="match status" value="1"/>
</dbReference>
<dbReference type="RefSeq" id="WP_254082943.1">
    <property type="nucleotide sequence ID" value="NZ_JAHESE010000002.1"/>
</dbReference>
<feature type="domain" description="Histidine kinase" evidence="7">
    <location>
        <begin position="900"/>
        <end position="1112"/>
    </location>
</feature>
<gene>
    <name evidence="8" type="ORF">KK062_03915</name>
</gene>
<dbReference type="EMBL" id="JAHESE010000002">
    <property type="protein sequence ID" value="MBT1707351.1"/>
    <property type="molecule type" value="Genomic_DNA"/>
</dbReference>
<evidence type="ECO:0000256" key="4">
    <source>
        <dbReference type="SAM" id="Coils"/>
    </source>
</evidence>
<dbReference type="SUPFAM" id="SSF63829">
    <property type="entry name" value="Calcium-dependent phosphotriesterase"/>
    <property type="match status" value="3"/>
</dbReference>
<keyword evidence="5" id="KW-0812">Transmembrane</keyword>
<dbReference type="Gene3D" id="1.10.287.130">
    <property type="match status" value="1"/>
</dbReference>
<dbReference type="Gene3D" id="2.130.10.10">
    <property type="entry name" value="YVTN repeat-like/Quinoprotein amine dehydrogenase"/>
    <property type="match status" value="2"/>
</dbReference>
<organism evidence="8 9">
    <name type="scientific">Dawidia cretensis</name>
    <dbReference type="NCBI Taxonomy" id="2782350"/>
    <lineage>
        <taxon>Bacteria</taxon>
        <taxon>Pseudomonadati</taxon>
        <taxon>Bacteroidota</taxon>
        <taxon>Cytophagia</taxon>
        <taxon>Cytophagales</taxon>
        <taxon>Chryseotaleaceae</taxon>
        <taxon>Dawidia</taxon>
    </lineage>
</organism>
<comment type="catalytic activity">
    <reaction evidence="1">
        <text>ATP + protein L-histidine = ADP + protein N-phospho-L-histidine.</text>
        <dbReference type="EC" id="2.7.13.3"/>
    </reaction>
</comment>
<dbReference type="InterPro" id="IPR005467">
    <property type="entry name" value="His_kinase_dom"/>
</dbReference>
<dbReference type="CDD" id="cd00075">
    <property type="entry name" value="HATPase"/>
    <property type="match status" value="1"/>
</dbReference>
<dbReference type="Pfam" id="PF07495">
    <property type="entry name" value="Y_Y_Y"/>
    <property type="match status" value="1"/>
</dbReference>
<sequence length="1117" mass="126408">MPRIAPWILCLLAVYISSPAQVQESAAQLFFKRISVDKGLSQATINDVCRDTKGFVWFATEDGLNRYDGNEFRVYRHVPGDTTSLSHNVVHFVQEDPRGNLWVGTVDGLNYFDRHTETFKSYNLPNRPGTIYVNAITDRKTNRLWLAAGVGGVRYFDLTTQTIHDVEHPGLNKMVVWTIKQLGDSLLLGTLGSGLQLLNLKTNVLSTVADSTYNVRAITITAEAIWYGTEGKGLGKIDRRTHALQGFNRDNGALNNDNVWAIVETKQHTLWIGTDGGGLNIITAAGKNIQTCVYSEFDERSISANTIRSIYIEPEGSAWLGTYNGGISYSGRMPIQFRWYKKEFGNNSSLLNNSVTAMAESADGTVWIGTDGGGLHSFKDGIVNRIALPAPFENVKVVISLLADETGLWVGTFQEGLIHRNPQGQWRQYRHIPGNNTSLSDNIIWTLAKDPSGNLWVGTDRGINQFDATRKIFYSLNNLPPGNIRKIFVNGQVQSILFATDSTLWVGSYGSLTVYHPATDSVFEIRTQLPGVRNLRIKAMLQDGNSIWIGTFGNGLLRYDIKNRRLSALDEPDGLPNNVILSIEKEDNHNLWLSTNKGLIHFNLSDTAFTTFDANYGVQGIVFNRRASIRLRDGQYMFGGSNGFNIFTAEPFDFNHADLHVAFTDLLLANSRVRPGSRLLPQSITEADAITLPYRDSHFITFTYSALNYVAPDRIRYSYKVDGFDTTWISAMGHSLTFTNLDPGRYTLRVRASYNGRAWGPPATITIHVLTPWWQSLYFRLLFLGTIILLVYVFYRYRVRWLQARKKELEHLVKEQSREITDQNNHLAAQNEELLQQNEEVSAQKEMIASQYVLLEETQQELQHINESLESQVQQRTEKLNETIVQLGKTIKELDAFVYSASHDLVAPLKSVLGLVDLARLEKPGEELSLYLNHIEISVGKLENVIQSMIQHSRNTRFEITHEAVNIHDLIQECIADVKFMPGAESVIFQVDIPPQQIVYSDPRRLKIIFDNLISNAIKYRDPDKDTNTIQLGFERETAFWRLKIRDNGIGIQKKHLNRIFEMFFRATNRSQGSGLGLYIVHETVNRLYGEIDVDSEFGAWTRFVVTIPHDEEYVAH</sequence>
<keyword evidence="5" id="KW-0472">Membrane</keyword>
<evidence type="ECO:0000313" key="8">
    <source>
        <dbReference type="EMBL" id="MBT1707351.1"/>
    </source>
</evidence>
<dbReference type="InterPro" id="IPR004358">
    <property type="entry name" value="Sig_transdc_His_kin-like_C"/>
</dbReference>
<dbReference type="Proteomes" id="UP001319080">
    <property type="component" value="Unassembled WGS sequence"/>
</dbReference>
<dbReference type="InterPro" id="IPR036890">
    <property type="entry name" value="HATPase_C_sf"/>
</dbReference>
<dbReference type="GO" id="GO:0000155">
    <property type="term" value="F:phosphorelay sensor kinase activity"/>
    <property type="evidence" value="ECO:0007669"/>
    <property type="project" value="InterPro"/>
</dbReference>
<evidence type="ECO:0000256" key="3">
    <source>
        <dbReference type="ARBA" id="ARBA00022553"/>
    </source>
</evidence>